<keyword evidence="2" id="KW-1185">Reference proteome</keyword>
<reference evidence="1 2" key="1">
    <citation type="submission" date="2016-11" db="EMBL/GenBank/DDBJ databases">
        <authorList>
            <person name="Jaros S."/>
            <person name="Januszkiewicz K."/>
            <person name="Wedrychowicz H."/>
        </authorList>
    </citation>
    <scope>NUCLEOTIDE SEQUENCE [LARGE SCALE GENOMIC DNA]</scope>
    <source>
        <strain evidence="1 2">DSM 29589</strain>
    </source>
</reference>
<dbReference type="OrthoDB" id="7743350at2"/>
<organism evidence="1 2">
    <name type="scientific">Roseovarius pacificus</name>
    <dbReference type="NCBI Taxonomy" id="337701"/>
    <lineage>
        <taxon>Bacteria</taxon>
        <taxon>Pseudomonadati</taxon>
        <taxon>Pseudomonadota</taxon>
        <taxon>Alphaproteobacteria</taxon>
        <taxon>Rhodobacterales</taxon>
        <taxon>Roseobacteraceae</taxon>
        <taxon>Roseovarius</taxon>
    </lineage>
</organism>
<dbReference type="AlphaFoldDB" id="A0A1M7JS36"/>
<evidence type="ECO:0000313" key="2">
    <source>
        <dbReference type="Proteomes" id="UP000183974"/>
    </source>
</evidence>
<sequence length="298" mass="32703">MKLIRWGWRLALVAFFVLSISLNVLMFIGGMAYSAASSAFHAMTGIRTVAMQHADEVAELGSELSQERAAKRQARSELTDVTGDLAAERATTRKLRADMGDMVESLEVERTTTRKLRSELREAAPAFVIYRGQKVAIKEAVDTTAERISRRAAATSTREIGSMAGEAIPYLGIAVVVGATALELKDLCDTLKDMDELRRAFDPDATYSDERQTVCAQRVPTREELWEIAKASPGNAWNSARNAIPTLEEVKSYELPDVDWSGYYSRISDGAGGLWGRTIEGASGLVDDTKGLIWSDTE</sequence>
<dbReference type="Proteomes" id="UP000183974">
    <property type="component" value="Unassembled WGS sequence"/>
</dbReference>
<proteinExistence type="predicted"/>
<dbReference type="STRING" id="337701.SAMN05444398_1221"/>
<accession>A0A1M7JS36</accession>
<dbReference type="RefSeq" id="WP_143163296.1">
    <property type="nucleotide sequence ID" value="NZ_BMLR01000021.1"/>
</dbReference>
<evidence type="ECO:0000313" key="1">
    <source>
        <dbReference type="EMBL" id="SHM55715.1"/>
    </source>
</evidence>
<gene>
    <name evidence="1" type="ORF">SAMN05444398_1221</name>
</gene>
<name>A0A1M7JS36_9RHOB</name>
<dbReference type="EMBL" id="FRBR01000022">
    <property type="protein sequence ID" value="SHM55715.1"/>
    <property type="molecule type" value="Genomic_DNA"/>
</dbReference>
<protein>
    <submittedName>
        <fullName evidence="1">Uncharacterized protein</fullName>
    </submittedName>
</protein>